<accession>A0A327LWQ7</accession>
<keyword evidence="2" id="KW-1185">Reference proteome</keyword>
<proteinExistence type="predicted"/>
<sequence>MRRGIRWLLQQHRTVPNTKIPTVPVRDHLGVETQRQWSDKAITRTTPCLLGLFSIVTLLASRLDDRARIAVSTST</sequence>
<dbReference type="Proteomes" id="UP000249065">
    <property type="component" value="Unassembled WGS sequence"/>
</dbReference>
<dbReference type="EMBL" id="QLIX01000045">
    <property type="protein sequence ID" value="RAI54613.1"/>
    <property type="molecule type" value="Genomic_DNA"/>
</dbReference>
<reference evidence="2" key="1">
    <citation type="submission" date="2018-06" db="EMBL/GenBank/DDBJ databases">
        <authorList>
            <person name="Khan S.A."/>
        </authorList>
    </citation>
    <scope>NUCLEOTIDE SEQUENCE [LARGE SCALE GENOMIC DNA]</scope>
    <source>
        <strain evidence="2">DB-1506</strain>
    </source>
</reference>
<organism evidence="1 2">
    <name type="scientific">Roseicella frigidaeris</name>
    <dbReference type="NCBI Taxonomy" id="2230885"/>
    <lineage>
        <taxon>Bacteria</taxon>
        <taxon>Pseudomonadati</taxon>
        <taxon>Pseudomonadota</taxon>
        <taxon>Alphaproteobacteria</taxon>
        <taxon>Acetobacterales</taxon>
        <taxon>Roseomonadaceae</taxon>
        <taxon>Roseicella</taxon>
    </lineage>
</organism>
<evidence type="ECO:0000313" key="1">
    <source>
        <dbReference type="EMBL" id="RAI54613.1"/>
    </source>
</evidence>
<comment type="caution">
    <text evidence="1">The sequence shown here is derived from an EMBL/GenBank/DDBJ whole genome shotgun (WGS) entry which is preliminary data.</text>
</comment>
<gene>
    <name evidence="1" type="ORF">DOO78_25715</name>
</gene>
<protein>
    <submittedName>
        <fullName evidence="1">Uncharacterized protein</fullName>
    </submittedName>
</protein>
<evidence type="ECO:0000313" key="2">
    <source>
        <dbReference type="Proteomes" id="UP000249065"/>
    </source>
</evidence>
<dbReference type="OrthoDB" id="9796012at2"/>
<dbReference type="AlphaFoldDB" id="A0A327LWQ7"/>
<name>A0A327LWQ7_9PROT</name>